<evidence type="ECO:0000256" key="2">
    <source>
        <dbReference type="ARBA" id="ARBA00047899"/>
    </source>
</evidence>
<evidence type="ECO:0000256" key="1">
    <source>
        <dbReference type="ARBA" id="ARBA00012513"/>
    </source>
</evidence>
<dbReference type="Gene3D" id="3.90.1200.10">
    <property type="match status" value="1"/>
</dbReference>
<dbReference type="Pfam" id="PF01636">
    <property type="entry name" value="APH"/>
    <property type="match status" value="1"/>
</dbReference>
<organism evidence="5 6">
    <name type="scientific">Akanthomyces lecanii RCEF 1005</name>
    <dbReference type="NCBI Taxonomy" id="1081108"/>
    <lineage>
        <taxon>Eukaryota</taxon>
        <taxon>Fungi</taxon>
        <taxon>Dikarya</taxon>
        <taxon>Ascomycota</taxon>
        <taxon>Pezizomycotina</taxon>
        <taxon>Sordariomycetes</taxon>
        <taxon>Hypocreomycetidae</taxon>
        <taxon>Hypocreales</taxon>
        <taxon>Cordycipitaceae</taxon>
        <taxon>Akanthomyces</taxon>
        <taxon>Cordyceps confragosa</taxon>
    </lineage>
</organism>
<dbReference type="OrthoDB" id="2831558at2759"/>
<dbReference type="PROSITE" id="PS00109">
    <property type="entry name" value="PROTEIN_KINASE_TYR"/>
    <property type="match status" value="1"/>
</dbReference>
<gene>
    <name evidence="5" type="ORF">LEL_06429</name>
</gene>
<sequence>MAAVNHPGYDRRLLVVESIVKQFGLEASSKSIETLAYYGDCSFPFNNFIYKIELKTPAGRGSFSGKQPGTVAPPPAGVTTVVVRLSNLRAEGLNNANRVANDVASSFIASQAIENAGLEQIVPVVYAWAPPKSIDVIEEENFGWVVCEYKKGQDLDGQLPLLSGEEKKNVLEHIAKIVAALQNAPVPATVDQFGGLTFDDQGNIVSAQMVLVKDGPFGLYANVWEAKLQAQLDESQTSAVLNGWREEDVVERIRKFISAHGVCNALEGVALRERKFVHGDLTTNNMIFDTASKKITGLLDFDWSAITHPAEEFISGFRDIGGCVDDEPKGILAAILANDFSAEPENLPEKEAKQWDMARAWAAAAARNGVKLPGDTAGMDKIKALHDFSSAICPMELSCEPMLRRLSDDAKAKKKKESLGLIISFLEKHKY</sequence>
<dbReference type="Proteomes" id="UP000076881">
    <property type="component" value="Unassembled WGS sequence"/>
</dbReference>
<dbReference type="InterPro" id="IPR051678">
    <property type="entry name" value="AGP_Transferase"/>
</dbReference>
<evidence type="ECO:0000313" key="6">
    <source>
        <dbReference type="Proteomes" id="UP000076881"/>
    </source>
</evidence>
<dbReference type="PANTHER" id="PTHR21310">
    <property type="entry name" value="AMINOGLYCOSIDE PHOSPHOTRANSFERASE-RELATED-RELATED"/>
    <property type="match status" value="1"/>
</dbReference>
<dbReference type="InterPro" id="IPR002575">
    <property type="entry name" value="Aminoglycoside_PTrfase"/>
</dbReference>
<dbReference type="EMBL" id="AZHF01000004">
    <property type="protein sequence ID" value="OAA76745.1"/>
    <property type="molecule type" value="Genomic_DNA"/>
</dbReference>
<evidence type="ECO:0000259" key="4">
    <source>
        <dbReference type="Pfam" id="PF01636"/>
    </source>
</evidence>
<keyword evidence="5" id="KW-0808">Transferase</keyword>
<proteinExistence type="predicted"/>
<feature type="domain" description="Aminoglycoside phosphotransferase" evidence="4">
    <location>
        <begin position="109"/>
        <end position="321"/>
    </location>
</feature>
<comment type="catalytic activity">
    <reaction evidence="2">
        <text>L-threonyl-[protein] + ATP = O-phospho-L-threonyl-[protein] + ADP + H(+)</text>
        <dbReference type="Rhea" id="RHEA:46608"/>
        <dbReference type="Rhea" id="RHEA-COMP:11060"/>
        <dbReference type="Rhea" id="RHEA-COMP:11605"/>
        <dbReference type="ChEBI" id="CHEBI:15378"/>
        <dbReference type="ChEBI" id="CHEBI:30013"/>
        <dbReference type="ChEBI" id="CHEBI:30616"/>
        <dbReference type="ChEBI" id="CHEBI:61977"/>
        <dbReference type="ChEBI" id="CHEBI:456216"/>
        <dbReference type="EC" id="2.7.11.1"/>
    </reaction>
</comment>
<keyword evidence="5" id="KW-0418">Kinase</keyword>
<evidence type="ECO:0000256" key="3">
    <source>
        <dbReference type="ARBA" id="ARBA00048679"/>
    </source>
</evidence>
<dbReference type="SUPFAM" id="SSF56112">
    <property type="entry name" value="Protein kinase-like (PK-like)"/>
    <property type="match status" value="1"/>
</dbReference>
<reference evidence="5 6" key="1">
    <citation type="journal article" date="2016" name="Genome Biol. Evol.">
        <title>Divergent and convergent evolution of fungal pathogenicity.</title>
        <authorList>
            <person name="Shang Y."/>
            <person name="Xiao G."/>
            <person name="Zheng P."/>
            <person name="Cen K."/>
            <person name="Zhan S."/>
            <person name="Wang C."/>
        </authorList>
    </citation>
    <scope>NUCLEOTIDE SEQUENCE [LARGE SCALE GENOMIC DNA]</scope>
    <source>
        <strain evidence="5 6">RCEF 1005</strain>
    </source>
</reference>
<keyword evidence="6" id="KW-1185">Reference proteome</keyword>
<dbReference type="STRING" id="1081108.A0A162ISS3"/>
<dbReference type="EC" id="2.7.11.1" evidence="1"/>
<comment type="caution">
    <text evidence="5">The sequence shown here is derived from an EMBL/GenBank/DDBJ whole genome shotgun (WGS) entry which is preliminary data.</text>
</comment>
<dbReference type="AlphaFoldDB" id="A0A162ISS3"/>
<evidence type="ECO:0000313" key="5">
    <source>
        <dbReference type="EMBL" id="OAA76745.1"/>
    </source>
</evidence>
<comment type="catalytic activity">
    <reaction evidence="3">
        <text>L-seryl-[protein] + ATP = O-phospho-L-seryl-[protein] + ADP + H(+)</text>
        <dbReference type="Rhea" id="RHEA:17989"/>
        <dbReference type="Rhea" id="RHEA-COMP:9863"/>
        <dbReference type="Rhea" id="RHEA-COMP:11604"/>
        <dbReference type="ChEBI" id="CHEBI:15378"/>
        <dbReference type="ChEBI" id="CHEBI:29999"/>
        <dbReference type="ChEBI" id="CHEBI:30616"/>
        <dbReference type="ChEBI" id="CHEBI:83421"/>
        <dbReference type="ChEBI" id="CHEBI:456216"/>
        <dbReference type="EC" id="2.7.11.1"/>
    </reaction>
</comment>
<protein>
    <recommendedName>
        <fullName evidence="1">non-specific serine/threonine protein kinase</fullName>
        <ecNumber evidence="1">2.7.11.1</ecNumber>
    </recommendedName>
</protein>
<dbReference type="InterPro" id="IPR008266">
    <property type="entry name" value="Tyr_kinase_AS"/>
</dbReference>
<accession>A0A162ISS3</accession>
<dbReference type="GO" id="GO:0004674">
    <property type="term" value="F:protein serine/threonine kinase activity"/>
    <property type="evidence" value="ECO:0007669"/>
    <property type="project" value="UniProtKB-EC"/>
</dbReference>
<dbReference type="InterPro" id="IPR011009">
    <property type="entry name" value="Kinase-like_dom_sf"/>
</dbReference>
<name>A0A162ISS3_CORDF</name>